<evidence type="ECO:0000256" key="7">
    <source>
        <dbReference type="ARBA" id="ARBA00023242"/>
    </source>
</evidence>
<keyword evidence="4" id="KW-0227">DNA damage</keyword>
<dbReference type="PANTHER" id="PTHR15272">
    <property type="entry name" value="CHROMATIN ASSEMBLY FACTOR 1 SUBUNIT A CAF-1 SUBUNIT A"/>
    <property type="match status" value="1"/>
</dbReference>
<name>A0A671N3N2_9TELE</name>
<comment type="similarity">
    <text evidence="2">Belongs to the CHAF1A family.</text>
</comment>
<feature type="domain" description="Chromatin assembly factor 1 subunit p150 C-terminal" evidence="12">
    <location>
        <begin position="463"/>
        <end position="733"/>
    </location>
</feature>
<evidence type="ECO:0000256" key="2">
    <source>
        <dbReference type="ARBA" id="ARBA00006913"/>
    </source>
</evidence>
<dbReference type="Pfam" id="PF12253">
    <property type="entry name" value="CAF1A_dimeriz"/>
    <property type="match status" value="1"/>
</dbReference>
<evidence type="ECO:0000256" key="3">
    <source>
        <dbReference type="ARBA" id="ARBA00022705"/>
    </source>
</evidence>
<feature type="compositionally biased region" description="Acidic residues" evidence="9">
    <location>
        <begin position="687"/>
        <end position="696"/>
    </location>
</feature>
<evidence type="ECO:0000259" key="12">
    <source>
        <dbReference type="Pfam" id="PF15539"/>
    </source>
</evidence>
<dbReference type="GO" id="GO:0006334">
    <property type="term" value="P:nucleosome assembly"/>
    <property type="evidence" value="ECO:0007669"/>
    <property type="project" value="TreeGrafter"/>
</dbReference>
<feature type="compositionally biased region" description="Basic and acidic residues" evidence="9">
    <location>
        <begin position="133"/>
        <end position="143"/>
    </location>
</feature>
<dbReference type="Pfam" id="PF11600">
    <property type="entry name" value="CAF1A_acidic"/>
    <property type="match status" value="1"/>
</dbReference>
<feature type="domain" description="Chromatin assembly factor 1 p150 subunit acidic region" evidence="10">
    <location>
        <begin position="235"/>
        <end position="275"/>
    </location>
</feature>
<comment type="subcellular location">
    <subcellularLocation>
        <location evidence="1">Nucleus</location>
    </subcellularLocation>
</comment>
<feature type="compositionally biased region" description="Acidic residues" evidence="9">
    <location>
        <begin position="170"/>
        <end position="181"/>
    </location>
</feature>
<dbReference type="InterPro" id="IPR022043">
    <property type="entry name" value="CAF1A_DD"/>
</dbReference>
<keyword evidence="7" id="KW-0539">Nucleus</keyword>
<evidence type="ECO:0000256" key="9">
    <source>
        <dbReference type="SAM" id="MobiDB-lite"/>
    </source>
</evidence>
<dbReference type="Pfam" id="PF15539">
    <property type="entry name" value="CAF1-p150_C2"/>
    <property type="match status" value="1"/>
</dbReference>
<evidence type="ECO:0000256" key="5">
    <source>
        <dbReference type="ARBA" id="ARBA00023186"/>
    </source>
</evidence>
<evidence type="ECO:0000259" key="10">
    <source>
        <dbReference type="Pfam" id="PF11600"/>
    </source>
</evidence>
<evidence type="ECO:0000256" key="8">
    <source>
        <dbReference type="ARBA" id="ARBA00023306"/>
    </source>
</evidence>
<reference evidence="14" key="2">
    <citation type="submission" date="2025-09" db="UniProtKB">
        <authorList>
            <consortium name="Ensembl"/>
        </authorList>
    </citation>
    <scope>IDENTIFICATION</scope>
</reference>
<dbReference type="Ensembl" id="ENSSANT00000043135.1">
    <property type="protein sequence ID" value="ENSSANP00000040515.1"/>
    <property type="gene ID" value="ENSSANG00000020592.1"/>
</dbReference>
<keyword evidence="5" id="KW-0143">Chaperone</keyword>
<evidence type="ECO:0000313" key="14">
    <source>
        <dbReference type="Ensembl" id="ENSSANP00000040515.1"/>
    </source>
</evidence>
<feature type="compositionally biased region" description="Low complexity" evidence="9">
    <location>
        <begin position="189"/>
        <end position="219"/>
    </location>
</feature>
<feature type="compositionally biased region" description="Polar residues" evidence="9">
    <location>
        <begin position="702"/>
        <end position="730"/>
    </location>
</feature>
<organism evidence="14 15">
    <name type="scientific">Sinocyclocheilus anshuiensis</name>
    <dbReference type="NCBI Taxonomy" id="1608454"/>
    <lineage>
        <taxon>Eukaryota</taxon>
        <taxon>Metazoa</taxon>
        <taxon>Chordata</taxon>
        <taxon>Craniata</taxon>
        <taxon>Vertebrata</taxon>
        <taxon>Euteleostomi</taxon>
        <taxon>Actinopterygii</taxon>
        <taxon>Neopterygii</taxon>
        <taxon>Teleostei</taxon>
        <taxon>Ostariophysi</taxon>
        <taxon>Cypriniformes</taxon>
        <taxon>Cyprinidae</taxon>
        <taxon>Cyprininae</taxon>
        <taxon>Sinocyclocheilus</taxon>
    </lineage>
</organism>
<evidence type="ECO:0000259" key="11">
    <source>
        <dbReference type="Pfam" id="PF12253"/>
    </source>
</evidence>
<feature type="region of interest" description="Disordered" evidence="9">
    <location>
        <begin position="26"/>
        <end position="219"/>
    </location>
</feature>
<feature type="region of interest" description="Disordered" evidence="9">
    <location>
        <begin position="394"/>
        <end position="458"/>
    </location>
</feature>
<dbReference type="GO" id="GO:0006260">
    <property type="term" value="P:DNA replication"/>
    <property type="evidence" value="ECO:0007669"/>
    <property type="project" value="UniProtKB-KW"/>
</dbReference>
<feature type="domain" description="Chromatin assembly factor 1 subunit A dimerization" evidence="11">
    <location>
        <begin position="353"/>
        <end position="425"/>
    </location>
</feature>
<dbReference type="InterPro" id="IPR021644">
    <property type="entry name" value="CAF-1_p150_acidic"/>
</dbReference>
<proteinExistence type="inferred from homology"/>
<dbReference type="GO" id="GO:0033186">
    <property type="term" value="C:CAF-1 complex"/>
    <property type="evidence" value="ECO:0007669"/>
    <property type="project" value="TreeGrafter"/>
</dbReference>
<feature type="domain" description="Chromatin assembly factor 1 subunit p150 N-terminal" evidence="13">
    <location>
        <begin position="25"/>
        <end position="179"/>
    </location>
</feature>
<dbReference type="GO" id="GO:0005634">
    <property type="term" value="C:nucleus"/>
    <property type="evidence" value="ECO:0007669"/>
    <property type="project" value="UniProtKB-SubCell"/>
</dbReference>
<dbReference type="GO" id="GO:0006281">
    <property type="term" value="P:DNA repair"/>
    <property type="evidence" value="ECO:0007669"/>
    <property type="project" value="UniProtKB-KW"/>
</dbReference>
<dbReference type="AlphaFoldDB" id="A0A671N3N2"/>
<dbReference type="Pfam" id="PF15557">
    <property type="entry name" value="CAF1-p150_N"/>
    <property type="match status" value="1"/>
</dbReference>
<gene>
    <name evidence="14" type="primary">LOC107679837</name>
</gene>
<accession>A0A671N3N2</accession>
<evidence type="ECO:0000256" key="1">
    <source>
        <dbReference type="ARBA" id="ARBA00004123"/>
    </source>
</evidence>
<reference evidence="14" key="1">
    <citation type="submission" date="2025-08" db="UniProtKB">
        <authorList>
            <consortium name="Ensembl"/>
        </authorList>
    </citation>
    <scope>IDENTIFICATION</scope>
</reference>
<dbReference type="Proteomes" id="UP000472260">
    <property type="component" value="Unassembled WGS sequence"/>
</dbReference>
<evidence type="ECO:0000256" key="6">
    <source>
        <dbReference type="ARBA" id="ARBA00023204"/>
    </source>
</evidence>
<feature type="compositionally biased region" description="Acidic residues" evidence="9">
    <location>
        <begin position="394"/>
        <end position="405"/>
    </location>
</feature>
<keyword evidence="8" id="KW-0131">Cell cycle</keyword>
<dbReference type="InterPro" id="IPR029105">
    <property type="entry name" value="CAF1-p150_C2"/>
</dbReference>
<feature type="compositionally biased region" description="Polar residues" evidence="9">
    <location>
        <begin position="144"/>
        <end position="153"/>
    </location>
</feature>
<feature type="region of interest" description="Disordered" evidence="9">
    <location>
        <begin position="307"/>
        <end position="327"/>
    </location>
</feature>
<feature type="region of interest" description="Disordered" evidence="9">
    <location>
        <begin position="634"/>
        <end position="664"/>
    </location>
</feature>
<feature type="compositionally biased region" description="Acidic residues" evidence="9">
    <location>
        <begin position="441"/>
        <end position="450"/>
    </location>
</feature>
<evidence type="ECO:0000256" key="4">
    <source>
        <dbReference type="ARBA" id="ARBA00022763"/>
    </source>
</evidence>
<feature type="region of interest" description="Disordered" evidence="9">
    <location>
        <begin position="683"/>
        <end position="731"/>
    </location>
</feature>
<feature type="compositionally biased region" description="Low complexity" evidence="9">
    <location>
        <begin position="642"/>
        <end position="652"/>
    </location>
</feature>
<keyword evidence="6" id="KW-0234">DNA repair</keyword>
<evidence type="ECO:0000259" key="13">
    <source>
        <dbReference type="Pfam" id="PF15557"/>
    </source>
</evidence>
<evidence type="ECO:0000313" key="15">
    <source>
        <dbReference type="Proteomes" id="UP000472260"/>
    </source>
</evidence>
<keyword evidence="3" id="KW-0235">DNA replication</keyword>
<protein>
    <submittedName>
        <fullName evidence="14">Chromatin assembly factor 1 subunit A-like</fullName>
    </submittedName>
</protein>
<feature type="compositionally biased region" description="Basic and acidic residues" evidence="9">
    <location>
        <begin position="33"/>
        <end position="45"/>
    </location>
</feature>
<dbReference type="PANTHER" id="PTHR15272:SF0">
    <property type="entry name" value="CHROMATIN ASSEMBLY FACTOR 1 SUBUNIT A"/>
    <property type="match status" value="1"/>
</dbReference>
<keyword evidence="15" id="KW-1185">Reference proteome</keyword>
<sequence length="744" mass="82641">MVVVMLAGEEPLASTPRRGLCCLPTARLPFKRLNPEPKDCNEPKRTKGPVAPKSSEPSASDGENYMDNSSTPLHHGPALVNGRGPLDCFMSRQKRSPVRSGPEATIDLAEDSNDAVKQQPAPPVAATCPLSEETTKNAEHATKSTEPTMPLTNKETEKDEDALPLLDITQDSDNEEEEQQETEVSHGNESVLSIGSTSSLSVVESSPEPSKSAPTTPASVSRHELMLYRFISSFRIKAEKAEITRFLQKPKTQLAPKTLASACGKFAPFEINANMSLAPLTRVQCEDAVLEELDRYLAQPDSTLNGLKDWTRHKPRRSGPTRPSHSAVRDCVVITDSQKADDVPDRHRYGRMKLLHFHDNYRPAYWGTWCKKSTHISPRCPLRQDKELLDYEVDSDEEWEEEEPGESLSHSEGDDDDEGGDDDDDDDGFFVPHGYLSEGEGALEEDEEGGDPEKQKVRQRMKAREWEHELMSKGKVKVLEAVVRGCLWDGGEPALDLLQPYAICMLEPLPRDEPCTPEQELSRQQRNEKLLSQLLPLLHGNVNSSKVIINEFLEFCRQQASSPTESLSFTDSVPPRIHVRRIIKEHAVYKKRSTYRRCCWYVHPEVLARHSQEALPVPCQWTYLTFGAQITHDEHAGSQGNSPTASSSTTPSSKRKSASSHSITKYMKKCGDSEQTEAMETDGFQADTEDDEDDDCIIIGEQSGSSEQDANMSLQQTEGETEPMDTNASETAALALPCLTPATA</sequence>
<dbReference type="InterPro" id="IPR029091">
    <property type="entry name" value="CAF1_p150_N"/>
</dbReference>
<feature type="compositionally biased region" description="Acidic residues" evidence="9">
    <location>
        <begin position="413"/>
        <end position="428"/>
    </location>
</feature>